<evidence type="ECO:0000256" key="11">
    <source>
        <dbReference type="ARBA" id="ARBA00023098"/>
    </source>
</evidence>
<reference evidence="20 21" key="1">
    <citation type="submission" date="2018-06" db="EMBL/GenBank/DDBJ databases">
        <title>Genomic Encyclopedia of Type Strains, Phase IV (KMG-IV): sequencing the most valuable type-strain genomes for metagenomic binning, comparative biology and taxonomic classification.</title>
        <authorList>
            <person name="Goeker M."/>
        </authorList>
    </citation>
    <scope>NUCLEOTIDE SEQUENCE [LARGE SCALE GENOMIC DNA]</scope>
    <source>
        <strain evidence="20 21">DSM 15140</strain>
    </source>
</reference>
<dbReference type="CDD" id="cd14265">
    <property type="entry name" value="UDPK_IM_like"/>
    <property type="match status" value="1"/>
</dbReference>
<dbReference type="GO" id="GO:0016301">
    <property type="term" value="F:kinase activity"/>
    <property type="evidence" value="ECO:0007669"/>
    <property type="project" value="UniProtKB-KW"/>
</dbReference>
<dbReference type="STRING" id="200904.GCA_900168775_02473"/>
<keyword evidence="21" id="KW-1185">Reference proteome</keyword>
<feature type="binding site" evidence="16">
    <location>
        <position position="70"/>
    </location>
    <ligand>
        <name>substrate</name>
    </ligand>
</feature>
<keyword evidence="18" id="KW-0460">Magnesium</keyword>
<dbReference type="GO" id="GO:0005524">
    <property type="term" value="F:ATP binding"/>
    <property type="evidence" value="ECO:0007669"/>
    <property type="project" value="UniProtKB-KW"/>
</dbReference>
<evidence type="ECO:0000313" key="20">
    <source>
        <dbReference type="EMBL" id="RBP01361.1"/>
    </source>
</evidence>
<evidence type="ECO:0000256" key="12">
    <source>
        <dbReference type="ARBA" id="ARBA00023136"/>
    </source>
</evidence>
<keyword evidence="11" id="KW-0443">Lipid metabolism</keyword>
<dbReference type="Proteomes" id="UP000252254">
    <property type="component" value="Unassembled WGS sequence"/>
</dbReference>
<feature type="binding site" evidence="17">
    <location>
        <position position="29"/>
    </location>
    <ligand>
        <name>ATP</name>
        <dbReference type="ChEBI" id="CHEBI:30616"/>
    </ligand>
</feature>
<evidence type="ECO:0000256" key="10">
    <source>
        <dbReference type="ARBA" id="ARBA00022989"/>
    </source>
</evidence>
<dbReference type="Pfam" id="PF01219">
    <property type="entry name" value="DAGK_prokar"/>
    <property type="match status" value="1"/>
</dbReference>
<keyword evidence="5" id="KW-0808">Transferase</keyword>
<protein>
    <submittedName>
        <fullName evidence="20">Undecaprenol kinase</fullName>
    </submittedName>
</protein>
<feature type="binding site" evidence="18">
    <location>
        <position position="77"/>
    </location>
    <ligand>
        <name>a divalent metal cation</name>
        <dbReference type="ChEBI" id="CHEBI:60240"/>
    </ligand>
</feature>
<evidence type="ECO:0000256" key="2">
    <source>
        <dbReference type="ARBA" id="ARBA00005967"/>
    </source>
</evidence>
<keyword evidence="4" id="KW-0444">Lipid biosynthesis</keyword>
<dbReference type="RefSeq" id="WP_113865983.1">
    <property type="nucleotide sequence ID" value="NZ_BAABQN010000001.1"/>
</dbReference>
<keyword evidence="3" id="KW-1003">Cell membrane</keyword>
<dbReference type="AlphaFoldDB" id="A0A366EG01"/>
<evidence type="ECO:0000256" key="19">
    <source>
        <dbReference type="SAM" id="Phobius"/>
    </source>
</evidence>
<dbReference type="GO" id="GO:0046872">
    <property type="term" value="F:metal ion binding"/>
    <property type="evidence" value="ECO:0007669"/>
    <property type="project" value="UniProtKB-KW"/>
</dbReference>
<feature type="binding site" evidence="17">
    <location>
        <begin position="86"/>
        <end position="88"/>
    </location>
    <ligand>
        <name>ATP</name>
        <dbReference type="ChEBI" id="CHEBI:30616"/>
    </ligand>
</feature>
<keyword evidence="10 19" id="KW-1133">Transmembrane helix</keyword>
<evidence type="ECO:0000256" key="13">
    <source>
        <dbReference type="ARBA" id="ARBA00023209"/>
    </source>
</evidence>
<evidence type="ECO:0000313" key="21">
    <source>
        <dbReference type="Proteomes" id="UP000252254"/>
    </source>
</evidence>
<feature type="binding site" evidence="18">
    <location>
        <position position="29"/>
    </location>
    <ligand>
        <name>a divalent metal cation</name>
        <dbReference type="ChEBI" id="CHEBI:60240"/>
    </ligand>
</feature>
<keyword evidence="12 19" id="KW-0472">Membrane</keyword>
<name>A0A366EG01_9BACI</name>
<keyword evidence="14" id="KW-1208">Phospholipid metabolism</keyword>
<comment type="cofactor">
    <cofactor evidence="18">
        <name>Mg(2+)</name>
        <dbReference type="ChEBI" id="CHEBI:18420"/>
    </cofactor>
    <text evidence="18">Mn(2+), Zn(2+), Cd(2+) and Co(2+) support activity to lesser extents.</text>
</comment>
<evidence type="ECO:0000256" key="3">
    <source>
        <dbReference type="ARBA" id="ARBA00022475"/>
    </source>
</evidence>
<evidence type="ECO:0000256" key="4">
    <source>
        <dbReference type="ARBA" id="ARBA00022516"/>
    </source>
</evidence>
<dbReference type="OrthoDB" id="9789934at2"/>
<evidence type="ECO:0000256" key="14">
    <source>
        <dbReference type="ARBA" id="ARBA00023264"/>
    </source>
</evidence>
<evidence type="ECO:0000256" key="6">
    <source>
        <dbReference type="ARBA" id="ARBA00022692"/>
    </source>
</evidence>
<feature type="transmembrane region" description="Helical" evidence="19">
    <location>
        <begin position="32"/>
        <end position="51"/>
    </location>
</feature>
<keyword evidence="18" id="KW-0479">Metal-binding</keyword>
<evidence type="ECO:0000256" key="18">
    <source>
        <dbReference type="PIRSR" id="PIRSR600829-4"/>
    </source>
</evidence>
<evidence type="ECO:0000256" key="5">
    <source>
        <dbReference type="ARBA" id="ARBA00022679"/>
    </source>
</evidence>
<evidence type="ECO:0000256" key="17">
    <source>
        <dbReference type="PIRSR" id="PIRSR600829-3"/>
    </source>
</evidence>
<feature type="transmembrane region" description="Helical" evidence="19">
    <location>
        <begin position="97"/>
        <end position="118"/>
    </location>
</feature>
<keyword evidence="8 20" id="KW-0418">Kinase</keyword>
<accession>A0A366EG01</accession>
<dbReference type="Gene3D" id="1.10.287.3610">
    <property type="match status" value="1"/>
</dbReference>
<keyword evidence="9 17" id="KW-0067">ATP-binding</keyword>
<dbReference type="GO" id="GO:0005886">
    <property type="term" value="C:plasma membrane"/>
    <property type="evidence" value="ECO:0007669"/>
    <property type="project" value="UniProtKB-SubCell"/>
</dbReference>
<evidence type="ECO:0000256" key="9">
    <source>
        <dbReference type="ARBA" id="ARBA00022840"/>
    </source>
</evidence>
<dbReference type="GO" id="GO:0008654">
    <property type="term" value="P:phospholipid biosynthetic process"/>
    <property type="evidence" value="ECO:0007669"/>
    <property type="project" value="UniProtKB-KW"/>
</dbReference>
<dbReference type="InterPro" id="IPR033717">
    <property type="entry name" value="UDPK"/>
</dbReference>
<comment type="caution">
    <text evidence="20">The sequence shown here is derived from an EMBL/GenBank/DDBJ whole genome shotgun (WGS) entry which is preliminary data.</text>
</comment>
<comment type="subcellular location">
    <subcellularLocation>
        <location evidence="1">Cell membrane</location>
        <topology evidence="1">Multi-pass membrane protein</topology>
    </subcellularLocation>
</comment>
<dbReference type="PANTHER" id="PTHR34299:SF1">
    <property type="entry name" value="DIACYLGLYCEROL KINASE"/>
    <property type="match status" value="1"/>
</dbReference>
<feature type="active site" description="Proton acceptor" evidence="15">
    <location>
        <position position="70"/>
    </location>
</feature>
<keyword evidence="13" id="KW-0594">Phospholipid biosynthesis</keyword>
<evidence type="ECO:0000256" key="16">
    <source>
        <dbReference type="PIRSR" id="PIRSR600829-2"/>
    </source>
</evidence>
<evidence type="ECO:0000256" key="1">
    <source>
        <dbReference type="ARBA" id="ARBA00004651"/>
    </source>
</evidence>
<evidence type="ECO:0000256" key="15">
    <source>
        <dbReference type="PIRSR" id="PIRSR600829-1"/>
    </source>
</evidence>
<keyword evidence="6 19" id="KW-0812">Transmembrane</keyword>
<feature type="binding site" evidence="17">
    <location>
        <begin position="95"/>
        <end position="96"/>
    </location>
    <ligand>
        <name>ATP</name>
        <dbReference type="ChEBI" id="CHEBI:30616"/>
    </ligand>
</feature>
<dbReference type="InterPro" id="IPR000829">
    <property type="entry name" value="DAGK"/>
</dbReference>
<dbReference type="PANTHER" id="PTHR34299">
    <property type="entry name" value="DIACYLGLYCEROL KINASE"/>
    <property type="match status" value="1"/>
</dbReference>
<dbReference type="EMBL" id="QNRI01000001">
    <property type="protein sequence ID" value="RBP01361.1"/>
    <property type="molecule type" value="Genomic_DNA"/>
</dbReference>
<dbReference type="InterPro" id="IPR036945">
    <property type="entry name" value="DAGK_sf"/>
</dbReference>
<feature type="binding site" evidence="17">
    <location>
        <position position="77"/>
    </location>
    <ligand>
        <name>ATP</name>
        <dbReference type="ChEBI" id="CHEBI:30616"/>
    </ligand>
</feature>
<gene>
    <name evidence="20" type="ORF">DES48_10190</name>
</gene>
<evidence type="ECO:0000256" key="7">
    <source>
        <dbReference type="ARBA" id="ARBA00022741"/>
    </source>
</evidence>
<evidence type="ECO:0000256" key="8">
    <source>
        <dbReference type="ARBA" id="ARBA00022777"/>
    </source>
</evidence>
<sequence length="125" mass="13815">MGLGSRGNKPHRIGFRFALQGIRYAFAAEWNVKMHVFAFIAITIISVLFQISPFEWMMVFLVSGLVIITELLNTAVEHLLDYLTPEQHPVVGQIKDVTAGAVFIAAIVAVAVGFVIFLPKIIALF</sequence>
<keyword evidence="7 17" id="KW-0547">Nucleotide-binding</keyword>
<organism evidence="20 21">
    <name type="scientific">Paraliobacillus ryukyuensis</name>
    <dbReference type="NCBI Taxonomy" id="200904"/>
    <lineage>
        <taxon>Bacteria</taxon>
        <taxon>Bacillati</taxon>
        <taxon>Bacillota</taxon>
        <taxon>Bacilli</taxon>
        <taxon>Bacillales</taxon>
        <taxon>Bacillaceae</taxon>
        <taxon>Paraliobacillus</taxon>
    </lineage>
</organism>
<comment type="similarity">
    <text evidence="2">Belongs to the bacterial diacylglycerol kinase family.</text>
</comment>
<proteinExistence type="inferred from homology"/>